<name>A0AAN8XNU7_HALRR</name>
<sequence>MTCTTAEECDVGQVGSIPSCSFGSTFCLAKGGCVYGGCYDHHNRPTLDNNIQSCPRGTVFCLESGVCQKSCIPPTTRPLKRSSRTGRRRGVGCPPGSTWCLVTGRCVVHGECFRKSSSAILSSRTGVPLEICEREK</sequence>
<keyword evidence="2" id="KW-1185">Reference proteome</keyword>
<proteinExistence type="predicted"/>
<dbReference type="AlphaFoldDB" id="A0AAN8XNU7"/>
<organism evidence="1 2">
    <name type="scientific">Halocaridina rubra</name>
    <name type="common">Hawaiian red shrimp</name>
    <dbReference type="NCBI Taxonomy" id="373956"/>
    <lineage>
        <taxon>Eukaryota</taxon>
        <taxon>Metazoa</taxon>
        <taxon>Ecdysozoa</taxon>
        <taxon>Arthropoda</taxon>
        <taxon>Crustacea</taxon>
        <taxon>Multicrustacea</taxon>
        <taxon>Malacostraca</taxon>
        <taxon>Eumalacostraca</taxon>
        <taxon>Eucarida</taxon>
        <taxon>Decapoda</taxon>
        <taxon>Pleocyemata</taxon>
        <taxon>Caridea</taxon>
        <taxon>Atyoidea</taxon>
        <taxon>Atyidae</taxon>
        <taxon>Halocaridina</taxon>
    </lineage>
</organism>
<feature type="non-terminal residue" evidence="1">
    <location>
        <position position="136"/>
    </location>
</feature>
<dbReference type="EMBL" id="JAXCGZ010003834">
    <property type="protein sequence ID" value="KAK7082979.1"/>
    <property type="molecule type" value="Genomic_DNA"/>
</dbReference>
<gene>
    <name evidence="1" type="ORF">SK128_007834</name>
</gene>
<dbReference type="Proteomes" id="UP001381693">
    <property type="component" value="Unassembled WGS sequence"/>
</dbReference>
<reference evidence="1 2" key="1">
    <citation type="submission" date="2023-11" db="EMBL/GenBank/DDBJ databases">
        <title>Halocaridina rubra genome assembly.</title>
        <authorList>
            <person name="Smith C."/>
        </authorList>
    </citation>
    <scope>NUCLEOTIDE SEQUENCE [LARGE SCALE GENOMIC DNA]</scope>
    <source>
        <strain evidence="1">EP-1</strain>
        <tissue evidence="1">Whole</tissue>
    </source>
</reference>
<comment type="caution">
    <text evidence="1">The sequence shown here is derived from an EMBL/GenBank/DDBJ whole genome shotgun (WGS) entry which is preliminary data.</text>
</comment>
<evidence type="ECO:0000313" key="1">
    <source>
        <dbReference type="EMBL" id="KAK7082979.1"/>
    </source>
</evidence>
<evidence type="ECO:0000313" key="2">
    <source>
        <dbReference type="Proteomes" id="UP001381693"/>
    </source>
</evidence>
<accession>A0AAN8XNU7</accession>
<protein>
    <submittedName>
        <fullName evidence="1">Uncharacterized protein</fullName>
    </submittedName>
</protein>